<accession>A0A8B6XAD5</accession>
<proteinExistence type="predicted"/>
<evidence type="ECO:0000313" key="5">
    <source>
        <dbReference type="RefSeq" id="WP_051379000.1"/>
    </source>
</evidence>
<evidence type="ECO:0000313" key="4">
    <source>
        <dbReference type="Proteomes" id="UP000675920"/>
    </source>
</evidence>
<feature type="domain" description="DUF4124" evidence="3">
    <location>
        <begin position="32"/>
        <end position="87"/>
    </location>
</feature>
<name>A0A8B6XAD5_9BURK</name>
<sequence>MNTPVSHPSASPTSRAARVGLALLARGMAAAALCLAAGLPAAAQQLYRCDVDGRTTYTDKPCAAGSRQTAVAPAPDIDPADQAAAQARSERLVRQAEAADARRAAEARAEAAANTARAQQLRTDEARSLAADTAPDLEAPIVRRRVIVIDPHNRYRVPAVPQQPAQPPSQPTHRRIQLGPVRSSSAQ</sequence>
<dbReference type="Proteomes" id="UP000675920">
    <property type="component" value="Unplaced"/>
</dbReference>
<dbReference type="RefSeq" id="WP_051379000.1">
    <property type="nucleotide sequence ID" value="NZ_KI519499.1"/>
</dbReference>
<evidence type="ECO:0000256" key="1">
    <source>
        <dbReference type="SAM" id="MobiDB-lite"/>
    </source>
</evidence>
<feature type="chain" id="PRO_5034212752" evidence="2">
    <location>
        <begin position="37"/>
        <end position="187"/>
    </location>
</feature>
<dbReference type="InterPro" id="IPR025392">
    <property type="entry name" value="DUF4124"/>
</dbReference>
<feature type="region of interest" description="Disordered" evidence="1">
    <location>
        <begin position="152"/>
        <end position="187"/>
    </location>
</feature>
<dbReference type="AlphaFoldDB" id="A0A8B6XAD5"/>
<protein>
    <submittedName>
        <fullName evidence="5">DUF4124 domain-containing protein</fullName>
    </submittedName>
</protein>
<evidence type="ECO:0000259" key="3">
    <source>
        <dbReference type="Pfam" id="PF13511"/>
    </source>
</evidence>
<reference evidence="5" key="1">
    <citation type="submission" date="2025-08" db="UniProtKB">
        <authorList>
            <consortium name="RefSeq"/>
        </authorList>
    </citation>
    <scope>IDENTIFICATION</scope>
</reference>
<dbReference type="Pfam" id="PF13511">
    <property type="entry name" value="DUF4124"/>
    <property type="match status" value="1"/>
</dbReference>
<organism evidence="4 5">
    <name type="scientific">Derxia gummosa DSM 723</name>
    <dbReference type="NCBI Taxonomy" id="1121388"/>
    <lineage>
        <taxon>Bacteria</taxon>
        <taxon>Pseudomonadati</taxon>
        <taxon>Pseudomonadota</taxon>
        <taxon>Betaproteobacteria</taxon>
        <taxon>Burkholderiales</taxon>
        <taxon>Alcaligenaceae</taxon>
        <taxon>Derxia</taxon>
    </lineage>
</organism>
<feature type="signal peptide" evidence="2">
    <location>
        <begin position="1"/>
        <end position="36"/>
    </location>
</feature>
<keyword evidence="2" id="KW-0732">Signal</keyword>
<evidence type="ECO:0000256" key="2">
    <source>
        <dbReference type="SAM" id="SignalP"/>
    </source>
</evidence>
<keyword evidence="4" id="KW-1185">Reference proteome</keyword>